<sequence>MYRLGWRPGFGILFIACAGMIAFALYHQFYQWLMPCLMCVYERIAIIGFGLFALLAAIFPPKKRSGVYVYTGILTLWGLFGAITGLRHVWMQYGPKDPSVSCASSLPFPIDLNALPGSIAAVIRPVGDCANIDFTILGITMPIWIVLACLGLVAVTWLLARRQLTEIRRNQWR</sequence>
<gene>
    <name evidence="14" type="primary">dsbB</name>
    <name evidence="16" type="ORF">ABHF33_11960</name>
</gene>
<dbReference type="Gene3D" id="1.20.1550.10">
    <property type="entry name" value="DsbB-like"/>
    <property type="match status" value="1"/>
</dbReference>
<keyword evidence="13 14" id="KW-0676">Redox-active center</keyword>
<evidence type="ECO:0000256" key="1">
    <source>
        <dbReference type="ARBA" id="ARBA00004429"/>
    </source>
</evidence>
<reference evidence="16" key="1">
    <citation type="submission" date="2024-05" db="EMBL/GenBank/DDBJ databases">
        <authorList>
            <person name="Yang L."/>
            <person name="Pan L."/>
        </authorList>
    </citation>
    <scope>NUCLEOTIDE SEQUENCE</scope>
    <source>
        <strain evidence="16">FCG-7</strain>
    </source>
</reference>
<name>A0AAU7F5K4_9NEIS</name>
<feature type="topological domain" description="Periplasmic" evidence="14">
    <location>
        <begin position="27"/>
        <end position="44"/>
    </location>
</feature>
<protein>
    <recommendedName>
        <fullName evidence="14">Disulfide bond formation protein B</fullName>
    </recommendedName>
    <alternativeName>
        <fullName evidence="14">Disulfide oxidoreductase</fullName>
    </alternativeName>
</protein>
<evidence type="ECO:0000256" key="7">
    <source>
        <dbReference type="ARBA" id="ARBA00022982"/>
    </source>
</evidence>
<dbReference type="InterPro" id="IPR050183">
    <property type="entry name" value="DsbB"/>
</dbReference>
<proteinExistence type="inferred from homology"/>
<dbReference type="PANTHER" id="PTHR36570:SF3">
    <property type="entry name" value="DISULFIDE BOND FORMATION PROTEIN B"/>
    <property type="match status" value="1"/>
</dbReference>
<evidence type="ECO:0000256" key="8">
    <source>
        <dbReference type="ARBA" id="ARBA00022989"/>
    </source>
</evidence>
<keyword evidence="8 14" id="KW-1133">Transmembrane helix</keyword>
<evidence type="ECO:0000256" key="9">
    <source>
        <dbReference type="ARBA" id="ARBA00023002"/>
    </source>
</evidence>
<keyword evidence="6 14" id="KW-0812">Transmembrane</keyword>
<evidence type="ECO:0000256" key="12">
    <source>
        <dbReference type="ARBA" id="ARBA00023186"/>
    </source>
</evidence>
<dbReference type="HAMAP" id="MF_00286">
    <property type="entry name" value="DsbB"/>
    <property type="match status" value="1"/>
</dbReference>
<evidence type="ECO:0000256" key="4">
    <source>
        <dbReference type="ARBA" id="ARBA00022475"/>
    </source>
</evidence>
<accession>A0AAU7F5K4</accession>
<evidence type="ECO:0000256" key="10">
    <source>
        <dbReference type="ARBA" id="ARBA00023136"/>
    </source>
</evidence>
<keyword evidence="7 14" id="KW-0249">Electron transport</keyword>
<dbReference type="GO" id="GO:0005886">
    <property type="term" value="C:plasma membrane"/>
    <property type="evidence" value="ECO:0007669"/>
    <property type="project" value="UniProtKB-SubCell"/>
</dbReference>
<keyword evidence="5" id="KW-0997">Cell inner membrane</keyword>
<dbReference type="InterPro" id="IPR022920">
    <property type="entry name" value="Disulphide_bond_form_DsbB"/>
</dbReference>
<keyword evidence="12 14" id="KW-0143">Chaperone</keyword>
<dbReference type="AlphaFoldDB" id="A0AAU7F5K4"/>
<evidence type="ECO:0000256" key="13">
    <source>
        <dbReference type="ARBA" id="ARBA00023284"/>
    </source>
</evidence>
<evidence type="ECO:0000256" key="6">
    <source>
        <dbReference type="ARBA" id="ARBA00022692"/>
    </source>
</evidence>
<evidence type="ECO:0000256" key="2">
    <source>
        <dbReference type="ARBA" id="ARBA00008823"/>
    </source>
</evidence>
<feature type="topological domain" description="Cytoplasmic" evidence="14">
    <location>
        <begin position="1"/>
        <end position="9"/>
    </location>
</feature>
<feature type="topological domain" description="Cytoplasmic" evidence="14">
    <location>
        <begin position="163"/>
        <end position="173"/>
    </location>
</feature>
<evidence type="ECO:0000256" key="15">
    <source>
        <dbReference type="SAM" id="Phobius"/>
    </source>
</evidence>
<dbReference type="InterPro" id="IPR003752">
    <property type="entry name" value="DiS_bond_form_DsbB/BdbC"/>
</dbReference>
<dbReference type="GO" id="GO:0006457">
    <property type="term" value="P:protein folding"/>
    <property type="evidence" value="ECO:0007669"/>
    <property type="project" value="InterPro"/>
</dbReference>
<feature type="transmembrane region" description="Helical" evidence="15">
    <location>
        <begin position="32"/>
        <end position="55"/>
    </location>
</feature>
<feature type="transmembrane region" description="Helical" evidence="15">
    <location>
        <begin position="67"/>
        <end position="90"/>
    </location>
</feature>
<evidence type="ECO:0000256" key="3">
    <source>
        <dbReference type="ARBA" id="ARBA00022448"/>
    </source>
</evidence>
<dbReference type="RefSeq" id="WP_348944178.1">
    <property type="nucleotide sequence ID" value="NZ_CP157355.1"/>
</dbReference>
<evidence type="ECO:0000256" key="5">
    <source>
        <dbReference type="ARBA" id="ARBA00022519"/>
    </source>
</evidence>
<keyword evidence="4 14" id="KW-1003">Cell membrane</keyword>
<keyword evidence="3 14" id="KW-0813">Transport</keyword>
<dbReference type="GO" id="GO:0015035">
    <property type="term" value="F:protein-disulfide reductase activity"/>
    <property type="evidence" value="ECO:0007669"/>
    <property type="project" value="UniProtKB-UniRule"/>
</dbReference>
<organism evidence="16">
    <name type="scientific">Chitinibacter mangrovi</name>
    <dbReference type="NCBI Taxonomy" id="3153927"/>
    <lineage>
        <taxon>Bacteria</taxon>
        <taxon>Pseudomonadati</taxon>
        <taxon>Pseudomonadota</taxon>
        <taxon>Betaproteobacteria</taxon>
        <taxon>Neisseriales</taxon>
        <taxon>Chitinibacteraceae</taxon>
        <taxon>Chitinibacter</taxon>
    </lineage>
</organism>
<keyword evidence="11 14" id="KW-1015">Disulfide bond</keyword>
<evidence type="ECO:0000313" key="16">
    <source>
        <dbReference type="EMBL" id="XBL99776.1"/>
    </source>
</evidence>
<dbReference type="PANTHER" id="PTHR36570">
    <property type="entry name" value="DISULFIDE BOND FORMATION PROTEIN B"/>
    <property type="match status" value="1"/>
</dbReference>
<dbReference type="SUPFAM" id="SSF158442">
    <property type="entry name" value="DsbB-like"/>
    <property type="match status" value="1"/>
</dbReference>
<feature type="transmembrane region" description="Helical" evidence="15">
    <location>
        <begin position="9"/>
        <end position="26"/>
    </location>
</feature>
<dbReference type="InterPro" id="IPR023380">
    <property type="entry name" value="DsbB-like_sf"/>
</dbReference>
<keyword evidence="10 14" id="KW-0472">Membrane</keyword>
<comment type="similarity">
    <text evidence="2 14">Belongs to the DsbB family.</text>
</comment>
<evidence type="ECO:0000256" key="14">
    <source>
        <dbReference type="HAMAP-Rule" id="MF_00286"/>
    </source>
</evidence>
<dbReference type="KEGG" id="cmav:ABHF33_11960"/>
<feature type="disulfide bond" description="Redox-active" evidence="14">
    <location>
        <begin position="36"/>
        <end position="39"/>
    </location>
</feature>
<keyword evidence="9 14" id="KW-0560">Oxidoreductase</keyword>
<dbReference type="Pfam" id="PF02600">
    <property type="entry name" value="DsbB"/>
    <property type="match status" value="1"/>
</dbReference>
<feature type="transmembrane region" description="Helical" evidence="15">
    <location>
        <begin position="141"/>
        <end position="160"/>
    </location>
</feature>
<evidence type="ECO:0000256" key="11">
    <source>
        <dbReference type="ARBA" id="ARBA00023157"/>
    </source>
</evidence>
<comment type="subcellular location">
    <subcellularLocation>
        <location evidence="1">Cell inner membrane</location>
        <topology evidence="1">Multi-pass membrane protein</topology>
    </subcellularLocation>
    <subcellularLocation>
        <location evidence="14">Cell membrane</location>
        <topology evidence="14">Multi-pass membrane protein</topology>
    </subcellularLocation>
</comment>
<dbReference type="GO" id="GO:0009055">
    <property type="term" value="F:electron transfer activity"/>
    <property type="evidence" value="ECO:0007669"/>
    <property type="project" value="UniProtKB-UniRule"/>
</dbReference>
<comment type="function">
    <text evidence="14">Required for disulfide bond formation in some periplasmic proteins. Acts by oxidizing the DsbA protein.</text>
</comment>
<dbReference type="EMBL" id="CP157355">
    <property type="protein sequence ID" value="XBL99776.1"/>
    <property type="molecule type" value="Genomic_DNA"/>
</dbReference>
<comment type="caution">
    <text evidence="14">Lacks conserved residue(s) required for the propagation of feature annotation.</text>
</comment>